<organism evidence="4">
    <name type="scientific">Bionectria ochroleuca</name>
    <name type="common">Gliocladium roseum</name>
    <dbReference type="NCBI Taxonomy" id="29856"/>
    <lineage>
        <taxon>Eukaryota</taxon>
        <taxon>Fungi</taxon>
        <taxon>Dikarya</taxon>
        <taxon>Ascomycota</taxon>
        <taxon>Pezizomycotina</taxon>
        <taxon>Sordariomycetes</taxon>
        <taxon>Hypocreomycetidae</taxon>
        <taxon>Hypocreales</taxon>
        <taxon>Bionectriaceae</taxon>
        <taxon>Clonostachys</taxon>
    </lineage>
</organism>
<dbReference type="PANTHER" id="PTHR37534">
    <property type="entry name" value="TRANSCRIPTIONAL ACTIVATOR PROTEIN UGA3"/>
    <property type="match status" value="1"/>
</dbReference>
<dbReference type="PROSITE" id="PS00463">
    <property type="entry name" value="ZN2_CY6_FUNGAL_1"/>
    <property type="match status" value="1"/>
</dbReference>
<evidence type="ECO:0000313" key="4">
    <source>
        <dbReference type="EMBL" id="CEO50503.1"/>
    </source>
</evidence>
<dbReference type="AlphaFoldDB" id="A0A0B7JZE8"/>
<dbReference type="GO" id="GO:0005634">
    <property type="term" value="C:nucleus"/>
    <property type="evidence" value="ECO:0007669"/>
    <property type="project" value="UniProtKB-SubCell"/>
</dbReference>
<dbReference type="GO" id="GO:0000981">
    <property type="term" value="F:DNA-binding transcription factor activity, RNA polymerase II-specific"/>
    <property type="evidence" value="ECO:0007669"/>
    <property type="project" value="InterPro"/>
</dbReference>
<dbReference type="PROSITE" id="PS50048">
    <property type="entry name" value="ZN2_CY6_FUNGAL_2"/>
    <property type="match status" value="1"/>
</dbReference>
<dbReference type="CDD" id="cd00067">
    <property type="entry name" value="GAL4"/>
    <property type="match status" value="1"/>
</dbReference>
<dbReference type="SUPFAM" id="SSF57701">
    <property type="entry name" value="Zn2/Cys6 DNA-binding domain"/>
    <property type="match status" value="1"/>
</dbReference>
<dbReference type="SMART" id="SM00066">
    <property type="entry name" value="GAL4"/>
    <property type="match status" value="1"/>
</dbReference>
<evidence type="ECO:0000256" key="2">
    <source>
        <dbReference type="ARBA" id="ARBA00023242"/>
    </source>
</evidence>
<dbReference type="PANTHER" id="PTHR37534:SF16">
    <property type="entry name" value="ZN(II)2CYS6 TRANSCRIPTION FACTOR (EUROFUNG)-RELATED"/>
    <property type="match status" value="1"/>
</dbReference>
<dbReference type="EMBL" id="CDPU01000018">
    <property type="protein sequence ID" value="CEO50503.1"/>
    <property type="molecule type" value="Genomic_DNA"/>
</dbReference>
<feature type="domain" description="Zn(2)-C6 fungal-type" evidence="3">
    <location>
        <begin position="26"/>
        <end position="56"/>
    </location>
</feature>
<evidence type="ECO:0000256" key="1">
    <source>
        <dbReference type="ARBA" id="ARBA00004123"/>
    </source>
</evidence>
<evidence type="ECO:0000259" key="3">
    <source>
        <dbReference type="PROSITE" id="PS50048"/>
    </source>
</evidence>
<gene>
    <name evidence="4" type="ORF">BN869_000006561_1</name>
</gene>
<dbReference type="InterPro" id="IPR036864">
    <property type="entry name" value="Zn2-C6_fun-type_DNA-bd_sf"/>
</dbReference>
<dbReference type="Pfam" id="PF00172">
    <property type="entry name" value="Zn_clus"/>
    <property type="match status" value="1"/>
</dbReference>
<dbReference type="Gene3D" id="4.10.240.10">
    <property type="entry name" value="Zn(2)-C6 fungal-type DNA-binding domain"/>
    <property type="match status" value="1"/>
</dbReference>
<dbReference type="Pfam" id="PF11951">
    <property type="entry name" value="Fungal_trans_2"/>
    <property type="match status" value="1"/>
</dbReference>
<keyword evidence="2" id="KW-0539">Nucleus</keyword>
<dbReference type="GO" id="GO:0000976">
    <property type="term" value="F:transcription cis-regulatory region binding"/>
    <property type="evidence" value="ECO:0007669"/>
    <property type="project" value="TreeGrafter"/>
</dbReference>
<reference evidence="4" key="1">
    <citation type="submission" date="2015-01" db="EMBL/GenBank/DDBJ databases">
        <authorList>
            <person name="Durling Mikael"/>
        </authorList>
    </citation>
    <scope>NUCLEOTIDE SEQUENCE</scope>
</reference>
<comment type="subcellular location">
    <subcellularLocation>
        <location evidence="1">Nucleus</location>
    </subcellularLocation>
</comment>
<dbReference type="InterPro" id="IPR021858">
    <property type="entry name" value="Fun_TF"/>
</dbReference>
<name>A0A0B7JZE8_BIOOC</name>
<sequence length="479" mass="53133">MEPLILAPDPNNTQPSQSCSTRSRAGCRQCRQRKKKCNEQRPRCSACAVRNLPCNWSRGPRGPPAARRDLRQNNDFALPQAMRLLVSVFVTPTATVQERLLSHFDSNGPLWLTSVGNADGSSKLVIPVAIRCPAVLNCILTVAAGDLSKYQPASSEMRSLTCGFYGQAVASIRSAIDSQISSSGSRNAQPRREDLLLAIILLCVHEIVNFSAPGRIIPHLNAAAALCHDCGDGSIVSDPHLQGLMFEVFYYIFTLTAFSHGHSLPLQVASKIFTSSLLSEDHCKGVLLGRRCRRIFQVILQMSILKSSGDEAIETELKIFEAQLYDQPIHSGKNIENDCTDEVTSELYRLACLIYIKKTLNASLPDSSAAVQTLLEQFISILNTLPPESPANNILCWPLFVAGMSSILPYHQRLIVGRLRRNYNSWWRSDILSKTADFLSRSWRSRTALDSQNMTSKDINGHGWVEYGRQGFELPFVLV</sequence>
<dbReference type="GO" id="GO:0008270">
    <property type="term" value="F:zinc ion binding"/>
    <property type="evidence" value="ECO:0007669"/>
    <property type="project" value="InterPro"/>
</dbReference>
<proteinExistence type="predicted"/>
<dbReference type="GO" id="GO:0045944">
    <property type="term" value="P:positive regulation of transcription by RNA polymerase II"/>
    <property type="evidence" value="ECO:0007669"/>
    <property type="project" value="TreeGrafter"/>
</dbReference>
<dbReference type="InterPro" id="IPR001138">
    <property type="entry name" value="Zn2Cys6_DnaBD"/>
</dbReference>
<protein>
    <recommendedName>
        <fullName evidence="3">Zn(2)-C6 fungal-type domain-containing protein</fullName>
    </recommendedName>
</protein>
<accession>A0A0B7JZE8</accession>